<organism evidence="1 2">
    <name type="scientific">Steinernema glaseri</name>
    <dbReference type="NCBI Taxonomy" id="37863"/>
    <lineage>
        <taxon>Eukaryota</taxon>
        <taxon>Metazoa</taxon>
        <taxon>Ecdysozoa</taxon>
        <taxon>Nematoda</taxon>
        <taxon>Chromadorea</taxon>
        <taxon>Rhabditida</taxon>
        <taxon>Tylenchina</taxon>
        <taxon>Panagrolaimomorpha</taxon>
        <taxon>Strongyloidoidea</taxon>
        <taxon>Steinernematidae</taxon>
        <taxon>Steinernema</taxon>
    </lineage>
</organism>
<accession>A0A1I8AHC0</accession>
<name>A0A1I8AHC0_9BILA</name>
<evidence type="ECO:0000313" key="1">
    <source>
        <dbReference type="Proteomes" id="UP000095287"/>
    </source>
</evidence>
<proteinExistence type="predicted"/>
<dbReference type="Proteomes" id="UP000095287">
    <property type="component" value="Unplaced"/>
</dbReference>
<protein>
    <submittedName>
        <fullName evidence="2">Recombining binding protein suppressor of hairless-like</fullName>
    </submittedName>
</protein>
<dbReference type="AlphaFoldDB" id="A0A1I8AHC0"/>
<reference evidence="2" key="1">
    <citation type="submission" date="2016-11" db="UniProtKB">
        <authorList>
            <consortium name="WormBaseParasite"/>
        </authorList>
    </citation>
    <scope>IDENTIFICATION</scope>
</reference>
<keyword evidence="1" id="KW-1185">Reference proteome</keyword>
<sequence length="73" mass="8688">MYTELNILRLNERINTSNGFWDDMYNPYCTWSSWRADGQQRRSRGRWMLFILDASTVPLQGEDAGLPQKSWSR</sequence>
<dbReference type="WBParaSite" id="L893_g5486.t3">
    <property type="protein sequence ID" value="L893_g5486.t3"/>
    <property type="gene ID" value="L893_g5486"/>
</dbReference>
<evidence type="ECO:0000313" key="2">
    <source>
        <dbReference type="WBParaSite" id="L893_g5486.t3"/>
    </source>
</evidence>